<organism evidence="2">
    <name type="scientific">uncultured marine thaumarchaeote KM3_160_B06</name>
    <dbReference type="NCBI Taxonomy" id="1456030"/>
    <lineage>
        <taxon>Archaea</taxon>
        <taxon>Nitrososphaerota</taxon>
        <taxon>environmental samples</taxon>
    </lineage>
</organism>
<dbReference type="AlphaFoldDB" id="A0A075GIM4"/>
<evidence type="ECO:0000313" key="2">
    <source>
        <dbReference type="EMBL" id="AIF03035.1"/>
    </source>
</evidence>
<dbReference type="PROSITE" id="PS00430">
    <property type="entry name" value="TONB_DEPENDENT_REC_1"/>
    <property type="match status" value="1"/>
</dbReference>
<feature type="transmembrane region" description="Helical" evidence="1">
    <location>
        <begin position="250"/>
        <end position="268"/>
    </location>
</feature>
<keyword evidence="1" id="KW-1133">Transmembrane helix</keyword>
<reference evidence="2" key="1">
    <citation type="journal article" date="2014" name="Genome Biol. Evol.">
        <title>Pangenome evidence for extensive interdomain horizontal transfer affecting lineage core and shell genes in uncultured planktonic thaumarchaeota and euryarchaeota.</title>
        <authorList>
            <person name="Deschamps P."/>
            <person name="Zivanovic Y."/>
            <person name="Moreira D."/>
            <person name="Rodriguez-Valera F."/>
            <person name="Lopez-Garcia P."/>
        </authorList>
    </citation>
    <scope>NUCLEOTIDE SEQUENCE</scope>
</reference>
<evidence type="ECO:0000256" key="1">
    <source>
        <dbReference type="SAM" id="Phobius"/>
    </source>
</evidence>
<proteinExistence type="predicted"/>
<protein>
    <recommendedName>
        <fullName evidence="3">PEFG-CTERM sorting domain-containing protein</fullName>
    </recommendedName>
</protein>
<keyword evidence="1" id="KW-0472">Membrane</keyword>
<evidence type="ECO:0008006" key="3">
    <source>
        <dbReference type="Google" id="ProtNLM"/>
    </source>
</evidence>
<keyword evidence="1" id="KW-0812">Transmembrane</keyword>
<dbReference type="InterPro" id="IPR010916">
    <property type="entry name" value="TonB_box_CS"/>
</dbReference>
<dbReference type="InterPro" id="IPR027560">
    <property type="entry name" value="PEFG-CTERM"/>
</dbReference>
<dbReference type="EMBL" id="KF900667">
    <property type="protein sequence ID" value="AIF03035.1"/>
    <property type="molecule type" value="Genomic_DNA"/>
</dbReference>
<name>A0A075GIM4_9ARCH</name>
<dbReference type="NCBIfam" id="TIGR04296">
    <property type="entry name" value="PEFG-CTERM"/>
    <property type="match status" value="1"/>
</dbReference>
<sequence>MYYYKIISIILFAVGITFSLTPSVYAEEPISISTSQSLYNEGDTVVVFGTIAKTFQGLPITLQIYHEDNLITVAQVEVALDGSFAKDFSASGPFWTSDGTYIIRGFYTSDKIVETTFEFYKQASIVGSASFPVDIPNSGTFDMGYTIRGGEIKDVTINKDHNSLLLELAAESSGELVVKLPRSSFDAIKSDGGDEIFIILIGNNKNDLENFVQVQYKEVETGSDFRSLQILFEKDDRWVEIIGTYVIPEFGSIAIIILVAAVSSAIIISKSKLSVRYN</sequence>
<accession>A0A075GIM4</accession>